<dbReference type="CDD" id="cd00093">
    <property type="entry name" value="HTH_XRE"/>
    <property type="match status" value="1"/>
</dbReference>
<evidence type="ECO:0000313" key="2">
    <source>
        <dbReference type="EMBL" id="HIX58801.1"/>
    </source>
</evidence>
<gene>
    <name evidence="2" type="ORF">IAA45_03690</name>
</gene>
<dbReference type="Proteomes" id="UP000886817">
    <property type="component" value="Unassembled WGS sequence"/>
</dbReference>
<dbReference type="Gene3D" id="1.10.260.40">
    <property type="entry name" value="lambda repressor-like DNA-binding domains"/>
    <property type="match status" value="1"/>
</dbReference>
<dbReference type="PROSITE" id="PS50943">
    <property type="entry name" value="HTH_CROC1"/>
    <property type="match status" value="1"/>
</dbReference>
<dbReference type="InterPro" id="IPR001387">
    <property type="entry name" value="Cro/C1-type_HTH"/>
</dbReference>
<proteinExistence type="predicted"/>
<dbReference type="PANTHER" id="PTHR33516">
    <property type="entry name" value="LEXA REPRESSOR"/>
    <property type="match status" value="1"/>
</dbReference>
<organism evidence="2 3">
    <name type="scientific">Candidatus Blautia gallistercoris</name>
    <dbReference type="NCBI Taxonomy" id="2838490"/>
    <lineage>
        <taxon>Bacteria</taxon>
        <taxon>Bacillati</taxon>
        <taxon>Bacillota</taxon>
        <taxon>Clostridia</taxon>
        <taxon>Lachnospirales</taxon>
        <taxon>Lachnospiraceae</taxon>
        <taxon>Blautia</taxon>
    </lineage>
</organism>
<comment type="caution">
    <text evidence="2">The sequence shown here is derived from an EMBL/GenBank/DDBJ whole genome shotgun (WGS) entry which is preliminary data.</text>
</comment>
<feature type="domain" description="HTH cro/C1-type" evidence="1">
    <location>
        <begin position="14"/>
        <end position="68"/>
    </location>
</feature>
<dbReference type="Pfam" id="PF00717">
    <property type="entry name" value="Peptidase_S24"/>
    <property type="match status" value="1"/>
</dbReference>
<reference evidence="2" key="1">
    <citation type="journal article" date="2021" name="PeerJ">
        <title>Extensive microbial diversity within the chicken gut microbiome revealed by metagenomics and culture.</title>
        <authorList>
            <person name="Gilroy R."/>
            <person name="Ravi A."/>
            <person name="Getino M."/>
            <person name="Pursley I."/>
            <person name="Horton D.L."/>
            <person name="Alikhan N.F."/>
            <person name="Baker D."/>
            <person name="Gharbi K."/>
            <person name="Hall N."/>
            <person name="Watson M."/>
            <person name="Adriaenssens E.M."/>
            <person name="Foster-Nyarko E."/>
            <person name="Jarju S."/>
            <person name="Secka A."/>
            <person name="Antonio M."/>
            <person name="Oren A."/>
            <person name="Chaudhuri R.R."/>
            <person name="La Ragione R."/>
            <person name="Hildebrand F."/>
            <person name="Pallen M.J."/>
        </authorList>
    </citation>
    <scope>NUCLEOTIDE SEQUENCE</scope>
    <source>
        <strain evidence="2">ChiSjej1B19-8411</strain>
    </source>
</reference>
<dbReference type="Gene3D" id="2.10.109.10">
    <property type="entry name" value="Umud Fragment, subunit A"/>
    <property type="match status" value="1"/>
</dbReference>
<sequence length="213" mass="24178">MTEKEQRQIFSRNLNDYITENGKSQKQVALDLGIHPTTFNTWCVGRVLPRMCIIEQIAEYFHIRKTDLLSDKSLRTRYHSHTCLSIPVVSSYSPSLSQAQLTERIVGTEEISEERIGTSDFIGIKVSDTCMAPRIFPGDIAIIRRQPSVSNGDIACISLENKPAILRKYLEHTASFVLLPMNPTCEPLYFSGSPSEHTELQIIGRMTELRSRF</sequence>
<dbReference type="EMBL" id="DXEX01000085">
    <property type="protein sequence ID" value="HIX58801.1"/>
    <property type="molecule type" value="Genomic_DNA"/>
</dbReference>
<dbReference type="SUPFAM" id="SSF51306">
    <property type="entry name" value="LexA/Signal peptidase"/>
    <property type="match status" value="1"/>
</dbReference>
<dbReference type="InterPro" id="IPR039418">
    <property type="entry name" value="LexA-like"/>
</dbReference>
<name>A0A9D1WGL9_9FIRM</name>
<dbReference type="CDD" id="cd06529">
    <property type="entry name" value="S24_LexA-like"/>
    <property type="match status" value="1"/>
</dbReference>
<dbReference type="InterPro" id="IPR036286">
    <property type="entry name" value="LexA/Signal_pep-like_sf"/>
</dbReference>
<reference evidence="2" key="2">
    <citation type="submission" date="2021-04" db="EMBL/GenBank/DDBJ databases">
        <authorList>
            <person name="Gilroy R."/>
        </authorList>
    </citation>
    <scope>NUCLEOTIDE SEQUENCE</scope>
    <source>
        <strain evidence="2">ChiSjej1B19-8411</strain>
    </source>
</reference>
<dbReference type="InterPro" id="IPR015927">
    <property type="entry name" value="Peptidase_S24_S26A/B/C"/>
</dbReference>
<dbReference type="InterPro" id="IPR050077">
    <property type="entry name" value="LexA_repressor"/>
</dbReference>
<evidence type="ECO:0000259" key="1">
    <source>
        <dbReference type="PROSITE" id="PS50943"/>
    </source>
</evidence>
<dbReference type="SUPFAM" id="SSF47413">
    <property type="entry name" value="lambda repressor-like DNA-binding domains"/>
    <property type="match status" value="1"/>
</dbReference>
<dbReference type="GO" id="GO:0003677">
    <property type="term" value="F:DNA binding"/>
    <property type="evidence" value="ECO:0007669"/>
    <property type="project" value="InterPro"/>
</dbReference>
<dbReference type="InterPro" id="IPR010982">
    <property type="entry name" value="Lambda_DNA-bd_dom_sf"/>
</dbReference>
<accession>A0A9D1WGL9</accession>
<dbReference type="AlphaFoldDB" id="A0A9D1WGL9"/>
<protein>
    <submittedName>
        <fullName evidence="2">XRE family transcriptional regulator</fullName>
    </submittedName>
</protein>
<dbReference type="PANTHER" id="PTHR33516:SF2">
    <property type="entry name" value="LEXA REPRESSOR-RELATED"/>
    <property type="match status" value="1"/>
</dbReference>
<evidence type="ECO:0000313" key="3">
    <source>
        <dbReference type="Proteomes" id="UP000886817"/>
    </source>
</evidence>